<dbReference type="Pfam" id="PF02518">
    <property type="entry name" value="HATPase_c"/>
    <property type="match status" value="1"/>
</dbReference>
<evidence type="ECO:0000256" key="2">
    <source>
        <dbReference type="ARBA" id="ARBA00012438"/>
    </source>
</evidence>
<dbReference type="PROSITE" id="PS50109">
    <property type="entry name" value="HIS_KIN"/>
    <property type="match status" value="1"/>
</dbReference>
<dbReference type="RefSeq" id="WP_141167690.1">
    <property type="nucleotide sequence ID" value="NZ_VHLH01000027.1"/>
</dbReference>
<dbReference type="InterPro" id="IPR005467">
    <property type="entry name" value="His_kinase_dom"/>
</dbReference>
<keyword evidence="5" id="KW-0547">Nucleotide-binding</keyword>
<dbReference type="InterPro" id="IPR004358">
    <property type="entry name" value="Sig_transdc_His_kin-like_C"/>
</dbReference>
<dbReference type="Proteomes" id="UP000320314">
    <property type="component" value="Unassembled WGS sequence"/>
</dbReference>
<dbReference type="SMART" id="SM00387">
    <property type="entry name" value="HATPase_c"/>
    <property type="match status" value="1"/>
</dbReference>
<accession>A0A506U0J9</accession>
<dbReference type="SUPFAM" id="SSF55874">
    <property type="entry name" value="ATPase domain of HSP90 chaperone/DNA topoisomerase II/histidine kinase"/>
    <property type="match status" value="2"/>
</dbReference>
<proteinExistence type="predicted"/>
<feature type="domain" description="Histidine kinase" evidence="4">
    <location>
        <begin position="693"/>
        <end position="790"/>
    </location>
</feature>
<dbReference type="PRINTS" id="PR00344">
    <property type="entry name" value="BCTRLSENSOR"/>
</dbReference>
<organism evidence="5 6">
    <name type="scientific">Pararhizobium mangrovi</name>
    <dbReference type="NCBI Taxonomy" id="2590452"/>
    <lineage>
        <taxon>Bacteria</taxon>
        <taxon>Pseudomonadati</taxon>
        <taxon>Pseudomonadota</taxon>
        <taxon>Alphaproteobacteria</taxon>
        <taxon>Hyphomicrobiales</taxon>
        <taxon>Rhizobiaceae</taxon>
        <taxon>Rhizobium/Agrobacterium group</taxon>
        <taxon>Pararhizobium</taxon>
    </lineage>
</organism>
<protein>
    <recommendedName>
        <fullName evidence="2">histidine kinase</fullName>
        <ecNumber evidence="2">2.7.13.3</ecNumber>
    </recommendedName>
</protein>
<feature type="coiled-coil region" evidence="3">
    <location>
        <begin position="507"/>
        <end position="541"/>
    </location>
</feature>
<dbReference type="Pfam" id="PF13589">
    <property type="entry name" value="HATPase_c_3"/>
    <property type="match status" value="1"/>
</dbReference>
<reference evidence="5 6" key="1">
    <citation type="submission" date="2019-06" db="EMBL/GenBank/DDBJ databases">
        <authorList>
            <person name="Li M."/>
        </authorList>
    </citation>
    <scope>NUCLEOTIDE SEQUENCE [LARGE SCALE GENOMIC DNA]</scope>
    <source>
        <strain evidence="5 6">BGMRC6574</strain>
    </source>
</reference>
<gene>
    <name evidence="5" type="ORF">FJU11_14010</name>
</gene>
<dbReference type="PANTHER" id="PTHR43065">
    <property type="entry name" value="SENSOR HISTIDINE KINASE"/>
    <property type="match status" value="1"/>
</dbReference>
<dbReference type="EMBL" id="VHLH01000027">
    <property type="protein sequence ID" value="TPW26711.1"/>
    <property type="molecule type" value="Genomic_DNA"/>
</dbReference>
<name>A0A506U0J9_9HYPH</name>
<dbReference type="OrthoDB" id="7904633at2"/>
<dbReference type="GO" id="GO:0005524">
    <property type="term" value="F:ATP binding"/>
    <property type="evidence" value="ECO:0007669"/>
    <property type="project" value="UniProtKB-KW"/>
</dbReference>
<sequence length="790" mass="88537">MSAAKEEPLHFDVSTGLKSVLGSELITDDEVAIFELVKNSFDAEAKLVQLYFGASTITIADDGIGMSYEDIRTKWLFVAYSSKRESNREADFRDDIAERRNYAGSKGIGRFSSDRLGQLIRLQTRPKLERNDPVHCIAIDWDRFDQDHTEHFEKIGVDYVAQPEGFSLPDELTAPKHGTAITIEKTRRQWGREKILRLKSALAKLINPFGVSTDGFRIVIHAPAEQEADKAERLQSQKKGEEENPNAIVNGEVGNFIFATLQEKTTFIDVAIDESGEYIESTLTDRGELIYRIREPNEFPLLAKSGFKCQVFFLNQSAKVTFARRMGVPSVQFGSVFLFRNGFRVYPIGEETDDWFGMDRRKQQGYARFLGTRDVIGRVDVSGTDSDFQEASSRNAGLIETPAVTQLRKCFRDYCLIRLERYVVPVTFVDKEDKNTSDVSRLLTDPGRARVAAAVAKLVDDKNVELLAYSTSLIGILSERSAQFEASLSSLRAIAEKTKDRGLFNNIEAAEKRFEELREAEERARKQADEERRAKEAAEARAYVAEKAATEASEKLAEERKRNLFLSSISTLDEDTIISLHHQVTTYGGVIRQKIENFLVKIAGRETVPVSEVVDAMEAISFLNSKILGVSKFATKANFRLESENIEADVGEYIEQYINGVAKDFLSGPLTLEVTNDGKGFEQRFKPIDIAVVVDNLIANSRKAGATRMSFAITHPTKSTIHLHVTDNGRGFSRGIDELERIFEKGFTTTDGSGLGLFHIRHVLGEMNGTIEATQNEDRRGASFAIRIAK</sequence>
<evidence type="ECO:0000313" key="5">
    <source>
        <dbReference type="EMBL" id="TPW26711.1"/>
    </source>
</evidence>
<dbReference type="AlphaFoldDB" id="A0A506U0J9"/>
<keyword evidence="3" id="KW-0175">Coiled coil</keyword>
<evidence type="ECO:0000256" key="1">
    <source>
        <dbReference type="ARBA" id="ARBA00000085"/>
    </source>
</evidence>
<keyword evidence="6" id="KW-1185">Reference proteome</keyword>
<evidence type="ECO:0000256" key="3">
    <source>
        <dbReference type="SAM" id="Coils"/>
    </source>
</evidence>
<evidence type="ECO:0000313" key="6">
    <source>
        <dbReference type="Proteomes" id="UP000320314"/>
    </source>
</evidence>
<dbReference type="EC" id="2.7.13.3" evidence="2"/>
<comment type="catalytic activity">
    <reaction evidence="1">
        <text>ATP + protein L-histidine = ADP + protein N-phospho-L-histidine.</text>
        <dbReference type="EC" id="2.7.13.3"/>
    </reaction>
</comment>
<dbReference type="InterPro" id="IPR036890">
    <property type="entry name" value="HATPase_C_sf"/>
</dbReference>
<evidence type="ECO:0000259" key="4">
    <source>
        <dbReference type="PROSITE" id="PS50109"/>
    </source>
</evidence>
<comment type="caution">
    <text evidence="5">The sequence shown here is derived from an EMBL/GenBank/DDBJ whole genome shotgun (WGS) entry which is preliminary data.</text>
</comment>
<dbReference type="InterPro" id="IPR003594">
    <property type="entry name" value="HATPase_dom"/>
</dbReference>
<dbReference type="GO" id="GO:0004673">
    <property type="term" value="F:protein histidine kinase activity"/>
    <property type="evidence" value="ECO:0007669"/>
    <property type="project" value="UniProtKB-EC"/>
</dbReference>
<keyword evidence="5" id="KW-0067">ATP-binding</keyword>
<dbReference type="Gene3D" id="3.30.565.10">
    <property type="entry name" value="Histidine kinase-like ATPase, C-terminal domain"/>
    <property type="match status" value="2"/>
</dbReference>